<accession>A0A495SLW3</accession>
<keyword evidence="4" id="KW-1185">Reference proteome</keyword>
<dbReference type="PANTHER" id="PTHR46797:SF1">
    <property type="entry name" value="METHYLPHOSPHONATE SYNTHASE"/>
    <property type="match status" value="1"/>
</dbReference>
<dbReference type="SMART" id="SM00530">
    <property type="entry name" value="HTH_XRE"/>
    <property type="match status" value="1"/>
</dbReference>
<dbReference type="Proteomes" id="UP000272428">
    <property type="component" value="Unassembled WGS sequence"/>
</dbReference>
<dbReference type="RefSeq" id="WP_228434703.1">
    <property type="nucleotide sequence ID" value="NZ_RBXB01000001.1"/>
</dbReference>
<dbReference type="GO" id="GO:0003700">
    <property type="term" value="F:DNA-binding transcription factor activity"/>
    <property type="evidence" value="ECO:0007669"/>
    <property type="project" value="TreeGrafter"/>
</dbReference>
<sequence length="84" mass="9455">MKFKIEQLMKEKGFSNVNLAEEFGVSRSTISNNLKKPSLETLIKIADVLGVKVSDLLDEGEDNLEPIYKKDENGKLINIGFLKK</sequence>
<dbReference type="GO" id="GO:0005829">
    <property type="term" value="C:cytosol"/>
    <property type="evidence" value="ECO:0007669"/>
    <property type="project" value="TreeGrafter"/>
</dbReference>
<dbReference type="PANTHER" id="PTHR46797">
    <property type="entry name" value="HTH-TYPE TRANSCRIPTIONAL REGULATOR"/>
    <property type="match status" value="1"/>
</dbReference>
<dbReference type="SUPFAM" id="SSF47413">
    <property type="entry name" value="lambda repressor-like DNA-binding domains"/>
    <property type="match status" value="1"/>
</dbReference>
<dbReference type="InterPro" id="IPR001387">
    <property type="entry name" value="Cro/C1-type_HTH"/>
</dbReference>
<dbReference type="EMBL" id="RBXB01000001">
    <property type="protein sequence ID" value="RKT01076.1"/>
    <property type="molecule type" value="Genomic_DNA"/>
</dbReference>
<name>A0A495SLW3_9FLAO</name>
<dbReference type="GO" id="GO:0003677">
    <property type="term" value="F:DNA binding"/>
    <property type="evidence" value="ECO:0007669"/>
    <property type="project" value="UniProtKB-KW"/>
</dbReference>
<dbReference type="InterPro" id="IPR010982">
    <property type="entry name" value="Lambda_DNA-bd_dom_sf"/>
</dbReference>
<feature type="domain" description="HTH cro/C1-type" evidence="2">
    <location>
        <begin position="5"/>
        <end position="56"/>
    </location>
</feature>
<evidence type="ECO:0000259" key="2">
    <source>
        <dbReference type="PROSITE" id="PS50943"/>
    </source>
</evidence>
<comment type="caution">
    <text evidence="3">The sequence shown here is derived from an EMBL/GenBank/DDBJ whole genome shotgun (WGS) entry which is preliminary data.</text>
</comment>
<evidence type="ECO:0000313" key="4">
    <source>
        <dbReference type="Proteomes" id="UP000272428"/>
    </source>
</evidence>
<dbReference type="Gene3D" id="1.10.260.40">
    <property type="entry name" value="lambda repressor-like DNA-binding domains"/>
    <property type="match status" value="1"/>
</dbReference>
<proteinExistence type="predicted"/>
<dbReference type="CDD" id="cd00093">
    <property type="entry name" value="HTH_XRE"/>
    <property type="match status" value="1"/>
</dbReference>
<evidence type="ECO:0000256" key="1">
    <source>
        <dbReference type="ARBA" id="ARBA00023125"/>
    </source>
</evidence>
<keyword evidence="1 3" id="KW-0238">DNA-binding</keyword>
<organism evidence="3 4">
    <name type="scientific">Chryseobacterium defluvii</name>
    <dbReference type="NCBI Taxonomy" id="160396"/>
    <lineage>
        <taxon>Bacteria</taxon>
        <taxon>Pseudomonadati</taxon>
        <taxon>Bacteroidota</taxon>
        <taxon>Flavobacteriia</taxon>
        <taxon>Flavobacteriales</taxon>
        <taxon>Weeksellaceae</taxon>
        <taxon>Chryseobacterium group</taxon>
        <taxon>Chryseobacterium</taxon>
    </lineage>
</organism>
<evidence type="ECO:0000313" key="3">
    <source>
        <dbReference type="EMBL" id="RKT01076.1"/>
    </source>
</evidence>
<reference evidence="3 4" key="1">
    <citation type="submission" date="2018-10" db="EMBL/GenBank/DDBJ databases">
        <title>Genomic Encyclopedia of Archaeal and Bacterial Type Strains, Phase II (KMG-II): from individual species to whole genera.</title>
        <authorList>
            <person name="Goeker M."/>
        </authorList>
    </citation>
    <scope>NUCLEOTIDE SEQUENCE [LARGE SCALE GENOMIC DNA]</scope>
    <source>
        <strain evidence="3 4">DSM 14219</strain>
    </source>
</reference>
<gene>
    <name evidence="3" type="ORF">BCF58_0287</name>
</gene>
<dbReference type="PROSITE" id="PS50943">
    <property type="entry name" value="HTH_CROC1"/>
    <property type="match status" value="1"/>
</dbReference>
<dbReference type="Pfam" id="PF01381">
    <property type="entry name" value="HTH_3"/>
    <property type="match status" value="1"/>
</dbReference>
<protein>
    <submittedName>
        <fullName evidence="3">DNA-binding XRE family transcriptional regulator</fullName>
    </submittedName>
</protein>
<dbReference type="AlphaFoldDB" id="A0A495SLW3"/>
<dbReference type="InterPro" id="IPR050807">
    <property type="entry name" value="TransReg_Diox_bact_type"/>
</dbReference>